<reference evidence="4 5" key="1">
    <citation type="submission" date="2024-03" db="EMBL/GenBank/DDBJ databases">
        <title>Complete genome sequence of the green alga Chloropicon roscoffensis RCC1871.</title>
        <authorList>
            <person name="Lemieux C."/>
            <person name="Pombert J.-F."/>
            <person name="Otis C."/>
            <person name="Turmel M."/>
        </authorList>
    </citation>
    <scope>NUCLEOTIDE SEQUENCE [LARGE SCALE GENOMIC DNA]</scope>
    <source>
        <strain evidence="4 5">RCC1871</strain>
    </source>
</reference>
<dbReference type="Gene3D" id="3.30.200.20">
    <property type="entry name" value="Phosphorylase Kinase, domain 1"/>
    <property type="match status" value="1"/>
</dbReference>
<evidence type="ECO:0000256" key="1">
    <source>
        <dbReference type="ARBA" id="ARBA00011961"/>
    </source>
</evidence>
<dbReference type="InterPro" id="IPR011009">
    <property type="entry name" value="Kinase-like_dom_sf"/>
</dbReference>
<sequence>MAFPRPPASAGGALGRRNPTVAGRGIGPPSTAGRPGRHRCGAYVLQSKGDSFPLDPVDEIKLWIDANLASKVGGGVANVKRGPGGSGWAQTHVLELKGGGRLFAKVARGRGKDEMFRGEYEGLNAMNGTGTVSVPRAFHYDDLYGGSGGKGSWILMEFADLSSRLDQADLGLQLGLMHLAEPAPREEGEDEDGRETTGEGGDRFGFYVDNTIGATPQPNAWTGDWVEFYRERRLWHQLKLTQDTKLLRLGETALGRLDEIFSPVSVRPSILHGDLWSGNMAADGKGRPVIFDPASYYGHHEAEFGMSWCASFTERFWGAYEDVVPRESAGYAERRELYQLYHYLNHYNLFGGSYYYQCENILRRFN</sequence>
<name>A0AAX4P999_9CHLO</name>
<dbReference type="Gene3D" id="3.90.1200.10">
    <property type="match status" value="1"/>
</dbReference>
<feature type="region of interest" description="Disordered" evidence="3">
    <location>
        <begin position="180"/>
        <end position="202"/>
    </location>
</feature>
<dbReference type="SUPFAM" id="SSF56112">
    <property type="entry name" value="Protein kinase-like (PK-like)"/>
    <property type="match status" value="1"/>
</dbReference>
<organism evidence="4 5">
    <name type="scientific">Chloropicon roscoffensis</name>
    <dbReference type="NCBI Taxonomy" id="1461544"/>
    <lineage>
        <taxon>Eukaryota</taxon>
        <taxon>Viridiplantae</taxon>
        <taxon>Chlorophyta</taxon>
        <taxon>Chloropicophyceae</taxon>
        <taxon>Chloropicales</taxon>
        <taxon>Chloropicaceae</taxon>
        <taxon>Chloropicon</taxon>
    </lineage>
</organism>
<dbReference type="PANTHER" id="PTHR12149">
    <property type="entry name" value="FRUCTOSAMINE 3 KINASE-RELATED PROTEIN"/>
    <property type="match status" value="1"/>
</dbReference>
<evidence type="ECO:0000313" key="5">
    <source>
        <dbReference type="Proteomes" id="UP001472866"/>
    </source>
</evidence>
<evidence type="ECO:0000256" key="3">
    <source>
        <dbReference type="SAM" id="MobiDB-lite"/>
    </source>
</evidence>
<dbReference type="Pfam" id="PF03881">
    <property type="entry name" value="Fructosamin_kin"/>
    <property type="match status" value="1"/>
</dbReference>
<comment type="catalytic activity">
    <reaction evidence="2">
        <text>N(6)-D-ribulosyl-L-lysyl-[protein] + ATP = N(6)-(3-O-phospho-D-ribulosyl)-L-lysyl-[protein] + ADP + H(+)</text>
        <dbReference type="Rhea" id="RHEA:48432"/>
        <dbReference type="Rhea" id="RHEA-COMP:12103"/>
        <dbReference type="Rhea" id="RHEA-COMP:12104"/>
        <dbReference type="ChEBI" id="CHEBI:15378"/>
        <dbReference type="ChEBI" id="CHEBI:30616"/>
        <dbReference type="ChEBI" id="CHEBI:90418"/>
        <dbReference type="ChEBI" id="CHEBI:90420"/>
        <dbReference type="ChEBI" id="CHEBI:456216"/>
        <dbReference type="EC" id="2.7.1.172"/>
    </reaction>
    <physiologicalReaction direction="left-to-right" evidence="2">
        <dbReference type="Rhea" id="RHEA:48433"/>
    </physiologicalReaction>
</comment>
<dbReference type="InterPro" id="IPR016477">
    <property type="entry name" value="Fructo-/Ketosamine-3-kinase"/>
</dbReference>
<dbReference type="EC" id="2.7.1.172" evidence="1"/>
<dbReference type="AlphaFoldDB" id="A0AAX4P999"/>
<dbReference type="Proteomes" id="UP001472866">
    <property type="component" value="Chromosome 06"/>
</dbReference>
<evidence type="ECO:0000313" key="4">
    <source>
        <dbReference type="EMBL" id="WZN62621.1"/>
    </source>
</evidence>
<proteinExistence type="predicted"/>
<dbReference type="PANTHER" id="PTHR12149:SF8">
    <property type="entry name" value="PROTEIN-RIBULOSAMINE 3-KINASE"/>
    <property type="match status" value="1"/>
</dbReference>
<accession>A0AAX4P999</accession>
<keyword evidence="5" id="KW-1185">Reference proteome</keyword>
<protein>
    <recommendedName>
        <fullName evidence="1">protein-ribulosamine 3-kinase</fullName>
        <ecNumber evidence="1">2.7.1.172</ecNumber>
    </recommendedName>
</protein>
<gene>
    <name evidence="4" type="ORF">HKI87_06g41610</name>
</gene>
<feature type="region of interest" description="Disordered" evidence="3">
    <location>
        <begin position="1"/>
        <end position="38"/>
    </location>
</feature>
<dbReference type="GO" id="GO:0102193">
    <property type="term" value="F:protein-ribulosamine 3-kinase activity"/>
    <property type="evidence" value="ECO:0007669"/>
    <property type="project" value="UniProtKB-EC"/>
</dbReference>
<dbReference type="EMBL" id="CP151506">
    <property type="protein sequence ID" value="WZN62621.1"/>
    <property type="molecule type" value="Genomic_DNA"/>
</dbReference>
<evidence type="ECO:0000256" key="2">
    <source>
        <dbReference type="ARBA" id="ARBA00048655"/>
    </source>
</evidence>